<gene>
    <name evidence="1" type="ORF">HaLaN_20151</name>
</gene>
<sequence>MERVHAAKCALASGQLLHASVSRMNQVAVAYQRQGDNLNAAAALTMLLETVARNKLTHAELHVCWGNRSAALMGLGLPAEALADAQKAVAAVEASHP</sequence>
<evidence type="ECO:0000313" key="1">
    <source>
        <dbReference type="EMBL" id="GFH22654.1"/>
    </source>
</evidence>
<comment type="caution">
    <text evidence="1">The sequence shown here is derived from an EMBL/GenBank/DDBJ whole genome shotgun (WGS) entry which is preliminary data.</text>
</comment>
<keyword evidence="1" id="KW-0808">Transferase</keyword>
<keyword evidence="1" id="KW-0489">Methyltransferase</keyword>
<dbReference type="Proteomes" id="UP000485058">
    <property type="component" value="Unassembled WGS sequence"/>
</dbReference>
<dbReference type="EMBL" id="BLLF01002091">
    <property type="protein sequence ID" value="GFH22654.1"/>
    <property type="molecule type" value="Genomic_DNA"/>
</dbReference>
<dbReference type="GO" id="GO:0032259">
    <property type="term" value="P:methylation"/>
    <property type="evidence" value="ECO:0007669"/>
    <property type="project" value="UniProtKB-KW"/>
</dbReference>
<feature type="non-terminal residue" evidence="1">
    <location>
        <position position="1"/>
    </location>
</feature>
<dbReference type="GO" id="GO:0008168">
    <property type="term" value="F:methyltransferase activity"/>
    <property type="evidence" value="ECO:0007669"/>
    <property type="project" value="UniProtKB-KW"/>
</dbReference>
<reference evidence="1 2" key="1">
    <citation type="submission" date="2020-02" db="EMBL/GenBank/DDBJ databases">
        <title>Draft genome sequence of Haematococcus lacustris strain NIES-144.</title>
        <authorList>
            <person name="Morimoto D."/>
            <person name="Nakagawa S."/>
            <person name="Yoshida T."/>
            <person name="Sawayama S."/>
        </authorList>
    </citation>
    <scope>NUCLEOTIDE SEQUENCE [LARGE SCALE GENOMIC DNA]</scope>
    <source>
        <strain evidence="1 2">NIES-144</strain>
    </source>
</reference>
<keyword evidence="2" id="KW-1185">Reference proteome</keyword>
<protein>
    <submittedName>
        <fullName evidence="1">Protein arginine methyltransferase</fullName>
    </submittedName>
</protein>
<feature type="non-terminal residue" evidence="1">
    <location>
        <position position="97"/>
    </location>
</feature>
<proteinExistence type="predicted"/>
<name>A0A699ZVF7_HAELA</name>
<accession>A0A699ZVF7</accession>
<dbReference type="SUPFAM" id="SSF48452">
    <property type="entry name" value="TPR-like"/>
    <property type="match status" value="1"/>
</dbReference>
<organism evidence="1 2">
    <name type="scientific">Haematococcus lacustris</name>
    <name type="common">Green alga</name>
    <name type="synonym">Haematococcus pluvialis</name>
    <dbReference type="NCBI Taxonomy" id="44745"/>
    <lineage>
        <taxon>Eukaryota</taxon>
        <taxon>Viridiplantae</taxon>
        <taxon>Chlorophyta</taxon>
        <taxon>core chlorophytes</taxon>
        <taxon>Chlorophyceae</taxon>
        <taxon>CS clade</taxon>
        <taxon>Chlamydomonadales</taxon>
        <taxon>Haematococcaceae</taxon>
        <taxon>Haematococcus</taxon>
    </lineage>
</organism>
<dbReference type="Gene3D" id="1.25.40.10">
    <property type="entry name" value="Tetratricopeptide repeat domain"/>
    <property type="match status" value="1"/>
</dbReference>
<dbReference type="InterPro" id="IPR011990">
    <property type="entry name" value="TPR-like_helical_dom_sf"/>
</dbReference>
<dbReference type="AlphaFoldDB" id="A0A699ZVF7"/>
<evidence type="ECO:0000313" key="2">
    <source>
        <dbReference type="Proteomes" id="UP000485058"/>
    </source>
</evidence>